<evidence type="ECO:0000313" key="7">
    <source>
        <dbReference type="Proteomes" id="UP000029228"/>
    </source>
</evidence>
<dbReference type="InterPro" id="IPR038404">
    <property type="entry name" value="TRAP_DctP_sf"/>
</dbReference>
<dbReference type="EMBL" id="BBMR01000007">
    <property type="protein sequence ID" value="GAL20923.1"/>
    <property type="molecule type" value="Genomic_DNA"/>
</dbReference>
<keyword evidence="7" id="KW-1185">Reference proteome</keyword>
<evidence type="ECO:0000256" key="1">
    <source>
        <dbReference type="ARBA" id="ARBA00009023"/>
    </source>
</evidence>
<dbReference type="Pfam" id="PF03480">
    <property type="entry name" value="DctP"/>
    <property type="match status" value="1"/>
</dbReference>
<dbReference type="AlphaFoldDB" id="A0A090S2B1"/>
<reference evidence="6 7" key="2">
    <citation type="submission" date="2014-09" db="EMBL/GenBank/DDBJ databases">
        <authorList>
            <consortium name="NBRP consortium"/>
            <person name="Sawabe T."/>
            <person name="Meirelles P."/>
            <person name="Nakanishi M."/>
            <person name="Sayaka M."/>
            <person name="Hattori M."/>
            <person name="Ohkuma M."/>
        </authorList>
    </citation>
    <scope>NUCLEOTIDE SEQUENCE [LARGE SCALE GENOMIC DNA]</scope>
    <source>
        <strain evidence="7">JCM19235</strain>
    </source>
</reference>
<dbReference type="PROSITE" id="PS00430">
    <property type="entry name" value="TONB_DEPENDENT_REC_1"/>
    <property type="match status" value="1"/>
</dbReference>
<feature type="chain" id="PRO_5001862939" description="TRAP transporter solute receptor" evidence="5">
    <location>
        <begin position="26"/>
        <end position="354"/>
    </location>
</feature>
<proteinExistence type="inferred from homology"/>
<dbReference type="GO" id="GO:0006811">
    <property type="term" value="P:monoatomic ion transport"/>
    <property type="evidence" value="ECO:0007669"/>
    <property type="project" value="UniProtKB-KW"/>
</dbReference>
<reference evidence="6 7" key="1">
    <citation type="submission" date="2014-09" db="EMBL/GenBank/DDBJ databases">
        <title>Vibrio maritimus JCM 19235. (C45) whole genome shotgun sequence.</title>
        <authorList>
            <person name="Sawabe T."/>
            <person name="Meirelles P."/>
            <person name="Nakanishi M."/>
            <person name="Sayaka M."/>
            <person name="Hattori M."/>
            <person name="Ohkuma M."/>
        </authorList>
    </citation>
    <scope>NUCLEOTIDE SEQUENCE [LARGE SCALE GENOMIC DNA]</scope>
    <source>
        <strain evidence="7">JCM19235</strain>
    </source>
</reference>
<dbReference type="SUPFAM" id="SSF53850">
    <property type="entry name" value="Periplasmic binding protein-like II"/>
    <property type="match status" value="1"/>
</dbReference>
<accession>A0A090S2B1</accession>
<evidence type="ECO:0000256" key="5">
    <source>
        <dbReference type="SAM" id="SignalP"/>
    </source>
</evidence>
<dbReference type="InterPro" id="IPR010916">
    <property type="entry name" value="TonB_box_CS"/>
</dbReference>
<feature type="signal peptide" evidence="5">
    <location>
        <begin position="1"/>
        <end position="25"/>
    </location>
</feature>
<protein>
    <recommendedName>
        <fullName evidence="8">TRAP transporter solute receptor</fullName>
    </recommendedName>
</protein>
<organism evidence="6 7">
    <name type="scientific">Vibrio maritimus</name>
    <dbReference type="NCBI Taxonomy" id="990268"/>
    <lineage>
        <taxon>Bacteria</taxon>
        <taxon>Pseudomonadati</taxon>
        <taxon>Pseudomonadota</taxon>
        <taxon>Gammaproteobacteria</taxon>
        <taxon>Vibrionales</taxon>
        <taxon>Vibrionaceae</taxon>
        <taxon>Vibrio</taxon>
    </lineage>
</organism>
<dbReference type="GO" id="GO:0055085">
    <property type="term" value="P:transmembrane transport"/>
    <property type="evidence" value="ECO:0007669"/>
    <property type="project" value="InterPro"/>
</dbReference>
<keyword evidence="4" id="KW-0406">Ion transport</keyword>
<dbReference type="OrthoDB" id="9783941at2"/>
<dbReference type="NCBIfam" id="NF037995">
    <property type="entry name" value="TRAP_S1"/>
    <property type="match status" value="1"/>
</dbReference>
<evidence type="ECO:0000256" key="4">
    <source>
        <dbReference type="ARBA" id="ARBA00023065"/>
    </source>
</evidence>
<dbReference type="PANTHER" id="PTHR33376:SF7">
    <property type="entry name" value="C4-DICARBOXYLATE-BINDING PROTEIN DCTB"/>
    <property type="match status" value="1"/>
</dbReference>
<evidence type="ECO:0000256" key="2">
    <source>
        <dbReference type="ARBA" id="ARBA00022448"/>
    </source>
</evidence>
<comment type="caution">
    <text evidence="6">The sequence shown here is derived from an EMBL/GenBank/DDBJ whole genome shotgun (WGS) entry which is preliminary data.</text>
</comment>
<evidence type="ECO:0008006" key="8">
    <source>
        <dbReference type="Google" id="ProtNLM"/>
    </source>
</evidence>
<dbReference type="STRING" id="990268.JCM19235_198"/>
<name>A0A090S2B1_9VIBR</name>
<dbReference type="Gene3D" id="3.40.190.170">
    <property type="entry name" value="Bacterial extracellular solute-binding protein, family 7"/>
    <property type="match status" value="1"/>
</dbReference>
<evidence type="ECO:0000256" key="3">
    <source>
        <dbReference type="ARBA" id="ARBA00022729"/>
    </source>
</evidence>
<dbReference type="InterPro" id="IPR018389">
    <property type="entry name" value="DctP_fam"/>
</dbReference>
<dbReference type="Proteomes" id="UP000029228">
    <property type="component" value="Unassembled WGS sequence"/>
</dbReference>
<keyword evidence="3 5" id="KW-0732">Signal</keyword>
<keyword evidence="2" id="KW-0813">Transport</keyword>
<dbReference type="PANTHER" id="PTHR33376">
    <property type="match status" value="1"/>
</dbReference>
<dbReference type="CDD" id="cd13602">
    <property type="entry name" value="PBP2_TRAP_BpDctp6_7"/>
    <property type="match status" value="1"/>
</dbReference>
<sequence>MSKLRSKKLLTLAVTSILASGSLHASDTLSVVGSWSSLPLNKQFETPFWTQILPEASNNEFQVQMTTHDQMGIGSGDVYRMLGDGVFNVGMTVADYAVSDSPALESLDVPLIATSVDEFKQVVDAGRPMVDSIYEQTFNSKVLAIAPYPPQVVFCKTEVASLDDLSGKKIRASGRMTAKFLEALGAQSVNVSFGEVPGALQKGLIDCAVTGAGSGYSAGWWEVSTHLYTLPIGGWDPVVTAMNLDKWNSLSAEQQTFLVDVLNRKFEQPVWEEAQATIEENVACLTGNGPCSKGDTRNLTLVEPSEEDKAKARQVVENTVLPDWSKRAGADWTQVWNDSIGKVVVYLLTRDNCL</sequence>
<comment type="similarity">
    <text evidence="1">Belongs to the bacterial solute-binding protein 7 family.</text>
</comment>
<gene>
    <name evidence="6" type="ORF">JCM19235_198</name>
</gene>
<evidence type="ECO:0000313" key="6">
    <source>
        <dbReference type="EMBL" id="GAL20923.1"/>
    </source>
</evidence>